<gene>
    <name evidence="2" type="ORF">PHYBLDRAFT_139700</name>
</gene>
<protein>
    <submittedName>
        <fullName evidence="2">Uncharacterized protein</fullName>
    </submittedName>
</protein>
<dbReference type="Proteomes" id="UP000077315">
    <property type="component" value="Unassembled WGS sequence"/>
</dbReference>
<dbReference type="InParanoid" id="A0A167QGS4"/>
<organism evidence="2 3">
    <name type="scientific">Phycomyces blakesleeanus (strain ATCC 8743b / DSM 1359 / FGSC 10004 / NBRC 33097 / NRRL 1555)</name>
    <dbReference type="NCBI Taxonomy" id="763407"/>
    <lineage>
        <taxon>Eukaryota</taxon>
        <taxon>Fungi</taxon>
        <taxon>Fungi incertae sedis</taxon>
        <taxon>Mucoromycota</taxon>
        <taxon>Mucoromycotina</taxon>
        <taxon>Mucoromycetes</taxon>
        <taxon>Mucorales</taxon>
        <taxon>Phycomycetaceae</taxon>
        <taxon>Phycomyces</taxon>
    </lineage>
</organism>
<feature type="transmembrane region" description="Helical" evidence="1">
    <location>
        <begin position="99"/>
        <end position="120"/>
    </location>
</feature>
<keyword evidence="1" id="KW-1133">Transmembrane helix</keyword>
<evidence type="ECO:0000313" key="2">
    <source>
        <dbReference type="EMBL" id="OAD79671.1"/>
    </source>
</evidence>
<accession>A0A167QGS4</accession>
<dbReference type="VEuPathDB" id="FungiDB:PHYBLDRAFT_139700"/>
<reference evidence="3" key="1">
    <citation type="submission" date="2015-06" db="EMBL/GenBank/DDBJ databases">
        <title>Expansion of signal transduction pathways in fungi by whole-genome duplication.</title>
        <authorList>
            <consortium name="DOE Joint Genome Institute"/>
            <person name="Corrochano L.M."/>
            <person name="Kuo A."/>
            <person name="Marcet-Houben M."/>
            <person name="Polaino S."/>
            <person name="Salamov A."/>
            <person name="Villalobos J.M."/>
            <person name="Alvarez M.I."/>
            <person name="Avalos J."/>
            <person name="Benito E.P."/>
            <person name="Benoit I."/>
            <person name="Burger G."/>
            <person name="Camino L.P."/>
            <person name="Canovas D."/>
            <person name="Cerda-Olmedo E."/>
            <person name="Cheng J.-F."/>
            <person name="Dominguez A."/>
            <person name="Elias M."/>
            <person name="Eslava A.P."/>
            <person name="Glaser F."/>
            <person name="Grimwood J."/>
            <person name="Gutierrez G."/>
            <person name="Heitman J."/>
            <person name="Henrissat B."/>
            <person name="Iturriaga E.A."/>
            <person name="Lang B.F."/>
            <person name="Lavin J.L."/>
            <person name="Lee S."/>
            <person name="Li W."/>
            <person name="Lindquist E."/>
            <person name="Lopez-Garcia S."/>
            <person name="Luque E.M."/>
            <person name="Marcos A.T."/>
            <person name="Martin J."/>
            <person name="McCluskey K."/>
            <person name="Medina H.R."/>
            <person name="Miralles-Duran A."/>
            <person name="Miyazaki A."/>
            <person name="Munoz-Torres E."/>
            <person name="Oguiza J.A."/>
            <person name="Ohm R."/>
            <person name="Olmedo M."/>
            <person name="Orejas M."/>
            <person name="Ortiz-Castellanos L."/>
            <person name="Pisabarro A.G."/>
            <person name="Rodriguez-Romero J."/>
            <person name="Ruiz-Herrera J."/>
            <person name="Ruiz-Vazquez R."/>
            <person name="Sanz C."/>
            <person name="Schackwitz W."/>
            <person name="Schmutz J."/>
            <person name="Shahriari M."/>
            <person name="Shelest E."/>
            <person name="Silva-Franco F."/>
            <person name="Soanes D."/>
            <person name="Syed K."/>
            <person name="Tagua V.G."/>
            <person name="Talbot N.J."/>
            <person name="Thon M."/>
            <person name="De vries R.P."/>
            <person name="Wiebenga A."/>
            <person name="Yadav J.S."/>
            <person name="Braun E.L."/>
            <person name="Baker S."/>
            <person name="Garre V."/>
            <person name="Horwitz B."/>
            <person name="Torres-Martinez S."/>
            <person name="Idnurm A."/>
            <person name="Herrera-Estrella A."/>
            <person name="Gabaldon T."/>
            <person name="Grigoriev I.V."/>
        </authorList>
    </citation>
    <scope>NUCLEOTIDE SEQUENCE [LARGE SCALE GENOMIC DNA]</scope>
    <source>
        <strain evidence="3">NRRL 1555(-)</strain>
    </source>
</reference>
<keyword evidence="1" id="KW-0472">Membrane</keyword>
<evidence type="ECO:0000313" key="3">
    <source>
        <dbReference type="Proteomes" id="UP000077315"/>
    </source>
</evidence>
<dbReference type="EMBL" id="KV440972">
    <property type="protein sequence ID" value="OAD79671.1"/>
    <property type="molecule type" value="Genomic_DNA"/>
</dbReference>
<sequence length="157" mass="18197">MDGPVTEFFSSIYLYCYTQLLQLNIVLPAPDQAFNVMSSASTYIYEYSPENLRHFGIWLTSVPVQANIIPVFLAILVLYTLFSLVVWAVRGVFRLIYNFLRFSIIVAMTFILVYVVQQYVSNGAPFMEYLIDMLSQIQWSQTTIIEQQSNHNHQVVF</sequence>
<dbReference type="OrthoDB" id="2282637at2759"/>
<dbReference type="RefSeq" id="XP_018297711.1">
    <property type="nucleotide sequence ID" value="XM_018430271.1"/>
</dbReference>
<keyword evidence="3" id="KW-1185">Reference proteome</keyword>
<name>A0A167QGS4_PHYB8</name>
<dbReference type="GeneID" id="28991177"/>
<proteinExistence type="predicted"/>
<feature type="transmembrane region" description="Helical" evidence="1">
    <location>
        <begin position="68"/>
        <end position="87"/>
    </location>
</feature>
<evidence type="ECO:0000256" key="1">
    <source>
        <dbReference type="SAM" id="Phobius"/>
    </source>
</evidence>
<dbReference type="AlphaFoldDB" id="A0A167QGS4"/>
<keyword evidence="1" id="KW-0812">Transmembrane</keyword>